<evidence type="ECO:0008006" key="3">
    <source>
        <dbReference type="Google" id="ProtNLM"/>
    </source>
</evidence>
<dbReference type="Proteomes" id="UP000224567">
    <property type="component" value="Unassembled WGS sequence"/>
</dbReference>
<dbReference type="PANTHER" id="PTHR11439:SF481">
    <property type="entry name" value="REVERSE TRANSCRIPTASE TY1_COPIA-TYPE DOMAIN-CONTAINING PROTEIN"/>
    <property type="match status" value="1"/>
</dbReference>
<evidence type="ECO:0000313" key="2">
    <source>
        <dbReference type="Proteomes" id="UP000224567"/>
    </source>
</evidence>
<keyword evidence="2" id="KW-1185">Reference proteome</keyword>
<dbReference type="AlphaFoldDB" id="A0A2G2WAK1"/>
<gene>
    <name evidence="1" type="ORF">CQW23_16289</name>
</gene>
<reference evidence="1 2" key="1">
    <citation type="journal article" date="2017" name="Genome Biol.">
        <title>New reference genome sequences of hot pepper reveal the massive evolution of plant disease-resistance genes by retroduplication.</title>
        <authorList>
            <person name="Kim S."/>
            <person name="Park J."/>
            <person name="Yeom S.I."/>
            <person name="Kim Y.M."/>
            <person name="Seo E."/>
            <person name="Kim K.T."/>
            <person name="Kim M.S."/>
            <person name="Lee J.M."/>
            <person name="Cheong K."/>
            <person name="Shin H.S."/>
            <person name="Kim S.B."/>
            <person name="Han K."/>
            <person name="Lee J."/>
            <person name="Park M."/>
            <person name="Lee H.A."/>
            <person name="Lee H.Y."/>
            <person name="Lee Y."/>
            <person name="Oh S."/>
            <person name="Lee J.H."/>
            <person name="Choi E."/>
            <person name="Choi E."/>
            <person name="Lee S.E."/>
            <person name="Jeon J."/>
            <person name="Kim H."/>
            <person name="Choi G."/>
            <person name="Song H."/>
            <person name="Lee J."/>
            <person name="Lee S.C."/>
            <person name="Kwon J.K."/>
            <person name="Lee H.Y."/>
            <person name="Koo N."/>
            <person name="Hong Y."/>
            <person name="Kim R.W."/>
            <person name="Kang W.H."/>
            <person name="Huh J.H."/>
            <person name="Kang B.C."/>
            <person name="Yang T.J."/>
            <person name="Lee Y.H."/>
            <person name="Bennetzen J.L."/>
            <person name="Choi D."/>
        </authorList>
    </citation>
    <scope>NUCLEOTIDE SEQUENCE [LARGE SCALE GENOMIC DNA]</scope>
    <source>
        <strain evidence="2">cv. PBC81</strain>
    </source>
</reference>
<dbReference type="CDD" id="cd09272">
    <property type="entry name" value="RNase_HI_RT_Ty1"/>
    <property type="match status" value="1"/>
</dbReference>
<sequence length="155" mass="17362">MEKAKEMETPMEMNLKMNKDEGKLPKDARSFQQVVGSLIHLTITRSEIAYSVGVISQFMQDPRTPHLEASKRILCYIKGLVDYGLMYEKGNDFVLQGFTDTDWAGDTAGRRSTSGYCFNLGSVAVSWCSKKQSTIAFSSTKAEYIAATMEAQEYI</sequence>
<name>A0A2G2WAK1_CAPBA</name>
<dbReference type="OrthoDB" id="1300421at2759"/>
<reference evidence="2" key="2">
    <citation type="journal article" date="2017" name="J. Anim. Genet.">
        <title>Multiple reference genome sequences of hot pepper reveal the massive evolution of plant disease resistance genes by retroduplication.</title>
        <authorList>
            <person name="Kim S."/>
            <person name="Park J."/>
            <person name="Yeom S.-I."/>
            <person name="Kim Y.-M."/>
            <person name="Seo E."/>
            <person name="Kim K.-T."/>
            <person name="Kim M.-S."/>
            <person name="Lee J.M."/>
            <person name="Cheong K."/>
            <person name="Shin H.-S."/>
            <person name="Kim S.-B."/>
            <person name="Han K."/>
            <person name="Lee J."/>
            <person name="Park M."/>
            <person name="Lee H.-A."/>
            <person name="Lee H.-Y."/>
            <person name="Lee Y."/>
            <person name="Oh S."/>
            <person name="Lee J.H."/>
            <person name="Choi E."/>
            <person name="Choi E."/>
            <person name="Lee S.E."/>
            <person name="Jeon J."/>
            <person name="Kim H."/>
            <person name="Choi G."/>
            <person name="Song H."/>
            <person name="Lee J."/>
            <person name="Lee S.-C."/>
            <person name="Kwon J.-K."/>
            <person name="Lee H.-Y."/>
            <person name="Koo N."/>
            <person name="Hong Y."/>
            <person name="Kim R.W."/>
            <person name="Kang W.-H."/>
            <person name="Huh J.H."/>
            <person name="Kang B.-C."/>
            <person name="Yang T.-J."/>
            <person name="Lee Y.-H."/>
            <person name="Bennetzen J.L."/>
            <person name="Choi D."/>
        </authorList>
    </citation>
    <scope>NUCLEOTIDE SEQUENCE [LARGE SCALE GENOMIC DNA]</scope>
    <source>
        <strain evidence="2">cv. PBC81</strain>
    </source>
</reference>
<dbReference type="STRING" id="33114.A0A2G2WAK1"/>
<organism evidence="1 2">
    <name type="scientific">Capsicum baccatum</name>
    <name type="common">Peruvian pepper</name>
    <dbReference type="NCBI Taxonomy" id="33114"/>
    <lineage>
        <taxon>Eukaryota</taxon>
        <taxon>Viridiplantae</taxon>
        <taxon>Streptophyta</taxon>
        <taxon>Embryophyta</taxon>
        <taxon>Tracheophyta</taxon>
        <taxon>Spermatophyta</taxon>
        <taxon>Magnoliopsida</taxon>
        <taxon>eudicotyledons</taxon>
        <taxon>Gunneridae</taxon>
        <taxon>Pentapetalae</taxon>
        <taxon>asterids</taxon>
        <taxon>lamiids</taxon>
        <taxon>Solanales</taxon>
        <taxon>Solanaceae</taxon>
        <taxon>Solanoideae</taxon>
        <taxon>Capsiceae</taxon>
        <taxon>Capsicum</taxon>
    </lineage>
</organism>
<dbReference type="PANTHER" id="PTHR11439">
    <property type="entry name" value="GAG-POL-RELATED RETROTRANSPOSON"/>
    <property type="match status" value="1"/>
</dbReference>
<proteinExistence type="predicted"/>
<dbReference type="EMBL" id="MLFT02000007">
    <property type="protein sequence ID" value="PHT42264.1"/>
    <property type="molecule type" value="Genomic_DNA"/>
</dbReference>
<comment type="caution">
    <text evidence="1">The sequence shown here is derived from an EMBL/GenBank/DDBJ whole genome shotgun (WGS) entry which is preliminary data.</text>
</comment>
<accession>A0A2G2WAK1</accession>
<evidence type="ECO:0000313" key="1">
    <source>
        <dbReference type="EMBL" id="PHT42264.1"/>
    </source>
</evidence>
<protein>
    <recommendedName>
        <fullName evidence="3">Mitochondrial protein</fullName>
    </recommendedName>
</protein>